<keyword evidence="3" id="KW-1003">Cell membrane</keyword>
<dbReference type="AlphaFoldDB" id="A0A852SK14"/>
<dbReference type="GO" id="GO:0005886">
    <property type="term" value="C:plasma membrane"/>
    <property type="evidence" value="ECO:0007669"/>
    <property type="project" value="UniProtKB-SubCell"/>
</dbReference>
<sequence>MASDTTARPRASRDAGGVDGSAAAGPAPKTKAAPIRPSLRRARRRNLVAALAFLSPWIVGFLVFTLWPLIYSGYLSLTDYDVINDPSFVGLDNYAQLFADPKVALALGNTLFYAVLQIPAYVIVSLVLAVLLDRAGRASGFFRTVFFLPKMTPPVAIGVLFLLLFNGQNGLVNGALGLVGIDGPAWTTDPAWVKPGLILMSLWTVGSSVIILLAALRSVPEDVLEAARLDGANGLQVTWRVTVPLISPALFFIVIINTINALQTFDEVYTAFFGGGNTTYSNDAALFYVIYLFQQAFEFLHMGYASALAWLLFVIIMAITVVQFVVSRKVVYYEGGER</sequence>
<comment type="subcellular location">
    <subcellularLocation>
        <location evidence="1 7">Cell membrane</location>
        <topology evidence="1 7">Multi-pass membrane protein</topology>
    </subcellularLocation>
</comment>
<evidence type="ECO:0000313" key="10">
    <source>
        <dbReference type="EMBL" id="NYD69920.1"/>
    </source>
</evidence>
<feature type="transmembrane region" description="Helical" evidence="7">
    <location>
        <begin position="305"/>
        <end position="326"/>
    </location>
</feature>
<evidence type="ECO:0000313" key="11">
    <source>
        <dbReference type="Proteomes" id="UP000549913"/>
    </source>
</evidence>
<comment type="similarity">
    <text evidence="7">Belongs to the binding-protein-dependent transport system permease family.</text>
</comment>
<feature type="transmembrane region" description="Helical" evidence="7">
    <location>
        <begin position="237"/>
        <end position="259"/>
    </location>
</feature>
<accession>A0A852SK14</accession>
<dbReference type="RefSeq" id="WP_179547166.1">
    <property type="nucleotide sequence ID" value="NZ_BSEW01000001.1"/>
</dbReference>
<evidence type="ECO:0000256" key="8">
    <source>
        <dbReference type="SAM" id="MobiDB-lite"/>
    </source>
</evidence>
<dbReference type="CDD" id="cd06261">
    <property type="entry name" value="TM_PBP2"/>
    <property type="match status" value="1"/>
</dbReference>
<evidence type="ECO:0000256" key="3">
    <source>
        <dbReference type="ARBA" id="ARBA00022475"/>
    </source>
</evidence>
<feature type="domain" description="ABC transmembrane type-1" evidence="9">
    <location>
        <begin position="107"/>
        <end position="323"/>
    </location>
</feature>
<proteinExistence type="inferred from homology"/>
<dbReference type="PANTHER" id="PTHR30193">
    <property type="entry name" value="ABC TRANSPORTER PERMEASE PROTEIN"/>
    <property type="match status" value="1"/>
</dbReference>
<feature type="compositionally biased region" description="Low complexity" evidence="8">
    <location>
        <begin position="20"/>
        <end position="32"/>
    </location>
</feature>
<keyword evidence="6 7" id="KW-0472">Membrane</keyword>
<dbReference type="PANTHER" id="PTHR30193:SF41">
    <property type="entry name" value="DIACETYLCHITOBIOSE UPTAKE SYSTEM PERMEASE PROTEIN NGCF"/>
    <property type="match status" value="1"/>
</dbReference>
<dbReference type="InterPro" id="IPR035906">
    <property type="entry name" value="MetI-like_sf"/>
</dbReference>
<dbReference type="GO" id="GO:0055085">
    <property type="term" value="P:transmembrane transport"/>
    <property type="evidence" value="ECO:0007669"/>
    <property type="project" value="InterPro"/>
</dbReference>
<gene>
    <name evidence="10" type="ORF">BJ984_001078</name>
</gene>
<evidence type="ECO:0000256" key="2">
    <source>
        <dbReference type="ARBA" id="ARBA00022448"/>
    </source>
</evidence>
<keyword evidence="11" id="KW-1185">Reference proteome</keyword>
<evidence type="ECO:0000259" key="9">
    <source>
        <dbReference type="PROSITE" id="PS50928"/>
    </source>
</evidence>
<keyword evidence="4 7" id="KW-0812">Transmembrane</keyword>
<feature type="transmembrane region" description="Helical" evidence="7">
    <location>
        <begin position="47"/>
        <end position="70"/>
    </location>
</feature>
<organism evidence="10 11">
    <name type="scientific">Herbiconiux flava</name>
    <dbReference type="NCBI Taxonomy" id="881268"/>
    <lineage>
        <taxon>Bacteria</taxon>
        <taxon>Bacillati</taxon>
        <taxon>Actinomycetota</taxon>
        <taxon>Actinomycetes</taxon>
        <taxon>Micrococcales</taxon>
        <taxon>Microbacteriaceae</taxon>
        <taxon>Herbiconiux</taxon>
    </lineage>
</organism>
<dbReference type="EMBL" id="JACCBM010000001">
    <property type="protein sequence ID" value="NYD69920.1"/>
    <property type="molecule type" value="Genomic_DNA"/>
</dbReference>
<dbReference type="SUPFAM" id="SSF160964">
    <property type="entry name" value="MalF N-terminal region-like"/>
    <property type="match status" value="1"/>
</dbReference>
<dbReference type="PROSITE" id="PS50928">
    <property type="entry name" value="ABC_TM1"/>
    <property type="match status" value="1"/>
</dbReference>
<evidence type="ECO:0000256" key="4">
    <source>
        <dbReference type="ARBA" id="ARBA00022692"/>
    </source>
</evidence>
<feature type="transmembrane region" description="Helical" evidence="7">
    <location>
        <begin position="111"/>
        <end position="132"/>
    </location>
</feature>
<reference evidence="10 11" key="1">
    <citation type="submission" date="2020-07" db="EMBL/GenBank/DDBJ databases">
        <title>Sequencing the genomes of 1000 actinobacteria strains.</title>
        <authorList>
            <person name="Klenk H.-P."/>
        </authorList>
    </citation>
    <scope>NUCLEOTIDE SEQUENCE [LARGE SCALE GENOMIC DNA]</scope>
    <source>
        <strain evidence="10 11">DSM 26474</strain>
    </source>
</reference>
<feature type="region of interest" description="Disordered" evidence="8">
    <location>
        <begin position="1"/>
        <end position="32"/>
    </location>
</feature>
<evidence type="ECO:0000256" key="1">
    <source>
        <dbReference type="ARBA" id="ARBA00004651"/>
    </source>
</evidence>
<comment type="caution">
    <text evidence="10">The sequence shown here is derived from an EMBL/GenBank/DDBJ whole genome shotgun (WGS) entry which is preliminary data.</text>
</comment>
<keyword evidence="5 7" id="KW-1133">Transmembrane helix</keyword>
<evidence type="ECO:0000256" key="7">
    <source>
        <dbReference type="RuleBase" id="RU363032"/>
    </source>
</evidence>
<keyword evidence="10" id="KW-0762">Sugar transport</keyword>
<dbReference type="Gene3D" id="1.10.3720.10">
    <property type="entry name" value="MetI-like"/>
    <property type="match status" value="1"/>
</dbReference>
<evidence type="ECO:0000256" key="6">
    <source>
        <dbReference type="ARBA" id="ARBA00023136"/>
    </source>
</evidence>
<name>A0A852SK14_9MICO</name>
<dbReference type="InterPro" id="IPR000515">
    <property type="entry name" value="MetI-like"/>
</dbReference>
<dbReference type="Pfam" id="PF00528">
    <property type="entry name" value="BPD_transp_1"/>
    <property type="match status" value="1"/>
</dbReference>
<evidence type="ECO:0000256" key="5">
    <source>
        <dbReference type="ARBA" id="ARBA00022989"/>
    </source>
</evidence>
<feature type="transmembrane region" description="Helical" evidence="7">
    <location>
        <begin position="144"/>
        <end position="165"/>
    </location>
</feature>
<keyword evidence="2 7" id="KW-0813">Transport</keyword>
<dbReference type="SUPFAM" id="SSF161098">
    <property type="entry name" value="MetI-like"/>
    <property type="match status" value="1"/>
</dbReference>
<protein>
    <submittedName>
        <fullName evidence="10">Multiple sugar transport system permease protein</fullName>
    </submittedName>
</protein>
<feature type="transmembrane region" description="Helical" evidence="7">
    <location>
        <begin position="196"/>
        <end position="216"/>
    </location>
</feature>
<dbReference type="Proteomes" id="UP000549913">
    <property type="component" value="Unassembled WGS sequence"/>
</dbReference>
<dbReference type="InterPro" id="IPR051393">
    <property type="entry name" value="ABC_transporter_permease"/>
</dbReference>
<feature type="transmembrane region" description="Helical" evidence="7">
    <location>
        <begin position="271"/>
        <end position="293"/>
    </location>
</feature>